<name>A0A5B7GKU0_PORTR</name>
<comment type="caution">
    <text evidence="1">The sequence shown here is derived from an EMBL/GenBank/DDBJ whole genome shotgun (WGS) entry which is preliminary data.</text>
</comment>
<dbReference type="AlphaFoldDB" id="A0A5B7GKU0"/>
<evidence type="ECO:0000313" key="1">
    <source>
        <dbReference type="EMBL" id="MPC60830.1"/>
    </source>
</evidence>
<reference evidence="1 2" key="1">
    <citation type="submission" date="2019-05" db="EMBL/GenBank/DDBJ databases">
        <title>Another draft genome of Portunus trituberculatus and its Hox gene families provides insights of decapod evolution.</title>
        <authorList>
            <person name="Jeong J.-H."/>
            <person name="Song I."/>
            <person name="Kim S."/>
            <person name="Choi T."/>
            <person name="Kim D."/>
            <person name="Ryu S."/>
            <person name="Kim W."/>
        </authorList>
    </citation>
    <scope>NUCLEOTIDE SEQUENCE [LARGE SCALE GENOMIC DNA]</scope>
    <source>
        <tissue evidence="1">Muscle</tissue>
    </source>
</reference>
<proteinExistence type="predicted"/>
<dbReference type="EMBL" id="VSRR010017945">
    <property type="protein sequence ID" value="MPC60830.1"/>
    <property type="molecule type" value="Genomic_DNA"/>
</dbReference>
<accession>A0A5B7GKU0</accession>
<organism evidence="1 2">
    <name type="scientific">Portunus trituberculatus</name>
    <name type="common">Swimming crab</name>
    <name type="synonym">Neptunus trituberculatus</name>
    <dbReference type="NCBI Taxonomy" id="210409"/>
    <lineage>
        <taxon>Eukaryota</taxon>
        <taxon>Metazoa</taxon>
        <taxon>Ecdysozoa</taxon>
        <taxon>Arthropoda</taxon>
        <taxon>Crustacea</taxon>
        <taxon>Multicrustacea</taxon>
        <taxon>Malacostraca</taxon>
        <taxon>Eumalacostraca</taxon>
        <taxon>Eucarida</taxon>
        <taxon>Decapoda</taxon>
        <taxon>Pleocyemata</taxon>
        <taxon>Brachyura</taxon>
        <taxon>Eubrachyura</taxon>
        <taxon>Portunoidea</taxon>
        <taxon>Portunidae</taxon>
        <taxon>Portuninae</taxon>
        <taxon>Portunus</taxon>
    </lineage>
</organism>
<evidence type="ECO:0000313" key="2">
    <source>
        <dbReference type="Proteomes" id="UP000324222"/>
    </source>
</evidence>
<sequence>MPISPSSHVPISVQPQQHITRVLNRLYASPHLFQYHQEVLVVFAWVPVTVQQDFNVINNRNA</sequence>
<keyword evidence="2" id="KW-1185">Reference proteome</keyword>
<gene>
    <name evidence="1" type="ORF">E2C01_054888</name>
</gene>
<protein>
    <submittedName>
        <fullName evidence="1">Uncharacterized protein</fullName>
    </submittedName>
</protein>
<dbReference type="Proteomes" id="UP000324222">
    <property type="component" value="Unassembled WGS sequence"/>
</dbReference>